<dbReference type="RefSeq" id="WP_254770981.1">
    <property type="nucleotide sequence ID" value="NZ_CP101114.1"/>
</dbReference>
<dbReference type="Proteomes" id="UP001059475">
    <property type="component" value="Chromosome"/>
</dbReference>
<accession>A0ABY5EUR8</accession>
<evidence type="ECO:0000313" key="1">
    <source>
        <dbReference type="EMBL" id="UTO29149.1"/>
    </source>
</evidence>
<dbReference type="Pfam" id="PF22499">
    <property type="entry name" value="DUF6990"/>
    <property type="match status" value="4"/>
</dbReference>
<keyword evidence="2" id="KW-1185">Reference proteome</keyword>
<name>A0ABY5EUR8_9HYPH</name>
<sequence>MRTKDVTEILKRCGWEAHRDEVGDTFAYYYLSDRIIHILYDIVDYGDNGESFRLSVNLTTAAYCLGWEYDNGEKSQYKNTLISAKEDFDIIESDLSESHIKDALNRVIVWAQEQDIEQKLREEAADHSLVAKALLGDIEALKDSESIPQLYVPEFADYKIMTRYERLFLFAQAHKNGELDDILARKKPKQRLMSLTTANCILKTQGWISTLLGKMWLSLPDRFIKFDLGFVYLHDQYNIHLESEISNEEISKACWYVHFHGQRNLVRPTDIYESFNMIGGKGILNKGIDICVKTLNEQELAKISERIIQWARAQDLQGSIESKTLVQKYNYNTDIIWHLACLALTGKINVLKSYQSSIAVGTISEYLESNIVEKSVKYAVEFAEKYLKILKEREVAEAHFSPHALVIFNKIAEHLKAMGWTVYRDKDYNRNAYFISKDRVINIMYSFDMEMEAPIIAFKASFSTLSFSTVHRHIFPDKPQYTPIKEAEEVYTLSGAELDEGKLKQICADILEWADRQNVNQIIYDYAALPPDSKLDLVLCHFVALVLIGDIEKLKFYKENFRAKNRLGFVDYITKYDIDNALTLARDYRKGFPKNAPILSLDPQTTFLDMKTASVAENEEVDEVDDNDDRLTMESATALLKSLNWSVKKINEDDYMASYQLADREVDILYNDEVAKDYPQFDSAFLISTGILAAACKVIDPTHSEDLPDLNLNFEAKGLEIFEAEVSADRLKQALDDALEWAVNAIDLHEELRSHYGTASWEVSNVNEKTDAHYGLLHIGALALLGDIESLQSYQQSFLTGDHLGFDENINQTHLERALILAKEVKGSKQLSYALIKQVADWHGQG</sequence>
<organism evidence="1 2">
    <name type="scientific">Bartonella harrusi</name>
    <dbReference type="NCBI Taxonomy" id="2961895"/>
    <lineage>
        <taxon>Bacteria</taxon>
        <taxon>Pseudomonadati</taxon>
        <taxon>Pseudomonadota</taxon>
        <taxon>Alphaproteobacteria</taxon>
        <taxon>Hyphomicrobiales</taxon>
        <taxon>Bartonellaceae</taxon>
        <taxon>Bartonella</taxon>
    </lineage>
</organism>
<gene>
    <name evidence="1" type="ORF">NMK50_04175</name>
</gene>
<evidence type="ECO:0000313" key="2">
    <source>
        <dbReference type="Proteomes" id="UP001059475"/>
    </source>
</evidence>
<dbReference type="InterPro" id="IPR054259">
    <property type="entry name" value="DUF6990"/>
</dbReference>
<protein>
    <submittedName>
        <fullName evidence="1">Uncharacterized protein</fullName>
    </submittedName>
</protein>
<dbReference type="EMBL" id="CP101114">
    <property type="protein sequence ID" value="UTO29149.1"/>
    <property type="molecule type" value="Genomic_DNA"/>
</dbReference>
<reference evidence="1" key="1">
    <citation type="submission" date="2022-07" db="EMBL/GenBank/DDBJ databases">
        <title>First report of Bartonella spp. in marsupials in Brazil, with a description of Bartonella harrusi sp. nov. and new proposal for taxonomic reclassification of species of the genus Bartonella.</title>
        <authorList>
            <person name="Amaral R.B."/>
        </authorList>
    </citation>
    <scope>NUCLEOTIDE SEQUENCE</scope>
    <source>
        <strain evidence="1">117A</strain>
    </source>
</reference>
<proteinExistence type="predicted"/>